<feature type="domain" description="N-acetyltransferase" evidence="1">
    <location>
        <begin position="6"/>
        <end position="164"/>
    </location>
</feature>
<accession>A0A2N5PG64</accession>
<dbReference type="Proteomes" id="UP001076974">
    <property type="component" value="Unassembled WGS sequence"/>
</dbReference>
<dbReference type="EMBL" id="JAPRAY010000002">
    <property type="protein sequence ID" value="MCZ0666366.1"/>
    <property type="molecule type" value="Genomic_DNA"/>
</dbReference>
<dbReference type="EMBL" id="JAPRBD010000002">
    <property type="protein sequence ID" value="MCZ0689078.1"/>
    <property type="molecule type" value="Genomic_DNA"/>
</dbReference>
<evidence type="ECO:0000313" key="5">
    <source>
        <dbReference type="Proteomes" id="UP000235093"/>
    </source>
</evidence>
<dbReference type="AlphaFoldDB" id="A0A2N5PG64"/>
<reference evidence="2" key="2">
    <citation type="submission" date="2022-11" db="EMBL/GenBank/DDBJ databases">
        <title>Temperate bacteriophages infecting mucin-degrading bacterium Ruminococcus gnavus from the human gut.</title>
        <authorList>
            <person name="Buttimer C."/>
        </authorList>
    </citation>
    <scope>NUCLEOTIDE SEQUENCE</scope>
    <source>
        <strain evidence="2">CCUG 49994</strain>
        <strain evidence="3">CCUG 52279</strain>
    </source>
</reference>
<dbReference type="RefSeq" id="WP_022036975.1">
    <property type="nucleotide sequence ID" value="NZ_BAABXV010000001.1"/>
</dbReference>
<dbReference type="Proteomes" id="UP000235093">
    <property type="component" value="Unassembled WGS sequence"/>
</dbReference>
<name>A0A2N5PG64_MEDGN</name>
<dbReference type="Proteomes" id="UP001079535">
    <property type="component" value="Unassembled WGS sequence"/>
</dbReference>
<comment type="caution">
    <text evidence="4">The sequence shown here is derived from an EMBL/GenBank/DDBJ whole genome shotgun (WGS) entry which is preliminary data.</text>
</comment>
<dbReference type="SUPFAM" id="SSF55729">
    <property type="entry name" value="Acyl-CoA N-acyltransferases (Nat)"/>
    <property type="match status" value="1"/>
</dbReference>
<dbReference type="GO" id="GO:0016747">
    <property type="term" value="F:acyltransferase activity, transferring groups other than amino-acyl groups"/>
    <property type="evidence" value="ECO:0007669"/>
    <property type="project" value="InterPro"/>
</dbReference>
<dbReference type="CDD" id="cd04301">
    <property type="entry name" value="NAT_SF"/>
    <property type="match status" value="1"/>
</dbReference>
<keyword evidence="4" id="KW-0808">Transferase</keyword>
<organism evidence="4 5">
    <name type="scientific">Mediterraneibacter gnavus</name>
    <name type="common">Ruminococcus gnavus</name>
    <dbReference type="NCBI Taxonomy" id="33038"/>
    <lineage>
        <taxon>Bacteria</taxon>
        <taxon>Bacillati</taxon>
        <taxon>Bacillota</taxon>
        <taxon>Clostridia</taxon>
        <taxon>Lachnospirales</taxon>
        <taxon>Lachnospiraceae</taxon>
        <taxon>Mediterraneibacter</taxon>
    </lineage>
</organism>
<gene>
    <name evidence="4" type="ORF">CDL23_10565</name>
    <name evidence="3" type="ORF">OZZ16_03960</name>
    <name evidence="2" type="ORF">OZZ17_02280</name>
</gene>
<protein>
    <submittedName>
        <fullName evidence="4">N-acetyltransferase</fullName>
    </submittedName>
</protein>
<proteinExistence type="predicted"/>
<evidence type="ECO:0000313" key="2">
    <source>
        <dbReference type="EMBL" id="MCZ0666366.1"/>
    </source>
</evidence>
<dbReference type="PROSITE" id="PS51186">
    <property type="entry name" value="GNAT"/>
    <property type="match status" value="1"/>
</dbReference>
<evidence type="ECO:0000313" key="3">
    <source>
        <dbReference type="EMBL" id="MCZ0689078.1"/>
    </source>
</evidence>
<sequence>MNKNDYIIRLEREEEYREVENLVREAFWNVYRPGCLEHYVLNQLRNDEAFVPELDFVMERDGQLIGQNMFIRANIKADDGRDIPIMTMGPICITPELKRQGFGKKLLDYSLNKAAELGCGALCFEGNINFYGKSGFTFASEFGIRYHDLPEDADASFFLCKELIPGYLSGVTGEYTPPQGYFVDEDEAEEFDKGFSYKEKLKLPGHLF</sequence>
<dbReference type="InterPro" id="IPR016181">
    <property type="entry name" value="Acyl_CoA_acyltransferase"/>
</dbReference>
<dbReference type="Gene3D" id="3.40.630.30">
    <property type="match status" value="1"/>
</dbReference>
<dbReference type="InterPro" id="IPR000182">
    <property type="entry name" value="GNAT_dom"/>
</dbReference>
<reference evidence="4 5" key="1">
    <citation type="journal article" date="2017" name="Genome Med.">
        <title>A novel Ruminococcus gnavus clade enriched in inflammatory bowel disease patients.</title>
        <authorList>
            <person name="Hall A.B."/>
            <person name="Yassour M."/>
            <person name="Sauk J."/>
            <person name="Garner A."/>
            <person name="Jiang X."/>
            <person name="Arthur T."/>
            <person name="Lagoudas G.K."/>
            <person name="Vatanen T."/>
            <person name="Fornelos N."/>
            <person name="Wilson R."/>
            <person name="Bertha M."/>
            <person name="Cohen M."/>
            <person name="Garber J."/>
            <person name="Khalili H."/>
            <person name="Gevers D."/>
            <person name="Ananthakrishnan A.N."/>
            <person name="Kugathasan S."/>
            <person name="Lander E.S."/>
            <person name="Blainey P."/>
            <person name="Vlamakis H."/>
            <person name="Xavier R.J."/>
            <person name="Huttenhower C."/>
        </authorList>
    </citation>
    <scope>NUCLEOTIDE SEQUENCE [LARGE SCALE GENOMIC DNA]</scope>
    <source>
        <strain evidence="4 5">RJX1125</strain>
    </source>
</reference>
<evidence type="ECO:0000313" key="4">
    <source>
        <dbReference type="EMBL" id="PLT74063.1"/>
    </source>
</evidence>
<dbReference type="Pfam" id="PF00583">
    <property type="entry name" value="Acetyltransf_1"/>
    <property type="match status" value="1"/>
</dbReference>
<dbReference type="EMBL" id="NIHT01000015">
    <property type="protein sequence ID" value="PLT74063.1"/>
    <property type="molecule type" value="Genomic_DNA"/>
</dbReference>
<evidence type="ECO:0000259" key="1">
    <source>
        <dbReference type="PROSITE" id="PS51186"/>
    </source>
</evidence>